<evidence type="ECO:0000313" key="2">
    <source>
        <dbReference type="EMBL" id="ROP33793.1"/>
    </source>
</evidence>
<name>A0A3N1GU44_9ACTN</name>
<dbReference type="AlphaFoldDB" id="A0A3N1GU44"/>
<comment type="caution">
    <text evidence="2">The sequence shown here is derived from an EMBL/GenBank/DDBJ whole genome shotgun (WGS) entry which is preliminary data.</text>
</comment>
<organism evidence="2 3">
    <name type="scientific">Couchioplanes caeruleus</name>
    <dbReference type="NCBI Taxonomy" id="56438"/>
    <lineage>
        <taxon>Bacteria</taxon>
        <taxon>Bacillati</taxon>
        <taxon>Actinomycetota</taxon>
        <taxon>Actinomycetes</taxon>
        <taxon>Micromonosporales</taxon>
        <taxon>Micromonosporaceae</taxon>
        <taxon>Couchioplanes</taxon>
    </lineage>
</organism>
<evidence type="ECO:0000259" key="1">
    <source>
        <dbReference type="PROSITE" id="PS50112"/>
    </source>
</evidence>
<dbReference type="SUPFAM" id="SSF55785">
    <property type="entry name" value="PYP-like sensor domain (PAS domain)"/>
    <property type="match status" value="4"/>
</dbReference>
<protein>
    <submittedName>
        <fullName evidence="2">PAS domain S-box-containing protein</fullName>
    </submittedName>
</protein>
<reference evidence="2 3" key="1">
    <citation type="submission" date="2018-11" db="EMBL/GenBank/DDBJ databases">
        <title>Sequencing the genomes of 1000 actinobacteria strains.</title>
        <authorList>
            <person name="Klenk H.-P."/>
        </authorList>
    </citation>
    <scope>NUCLEOTIDE SEQUENCE [LARGE SCALE GENOMIC DNA]</scope>
    <source>
        <strain evidence="2 3">DSM 43634</strain>
    </source>
</reference>
<gene>
    <name evidence="2" type="ORF">EDD30_6835</name>
</gene>
<dbReference type="PROSITE" id="PS50112">
    <property type="entry name" value="PAS"/>
    <property type="match status" value="3"/>
</dbReference>
<dbReference type="Gene3D" id="3.30.450.20">
    <property type="entry name" value="PAS domain"/>
    <property type="match status" value="4"/>
</dbReference>
<evidence type="ECO:0000313" key="3">
    <source>
        <dbReference type="Proteomes" id="UP000271683"/>
    </source>
</evidence>
<feature type="domain" description="PAS" evidence="1">
    <location>
        <begin position="293"/>
        <end position="363"/>
    </location>
</feature>
<dbReference type="InterPro" id="IPR013767">
    <property type="entry name" value="PAS_fold"/>
</dbReference>
<dbReference type="InterPro" id="IPR035965">
    <property type="entry name" value="PAS-like_dom_sf"/>
</dbReference>
<sequence>MGRGVISLCGSRLSFRWRLPIKRTVWAQSNGGAAVQTATCPAATGGALSATSLAYLSVDRMGLITDWNPAAERMFGWTRAEIVGQPVADTIVPPQMRAAFLVTFTRHLVTGDTSSLGRRLELPARHRDGHELLIEITIDLVNNGADGFCAFAHDSTGRREAEQALWESNSLVQAILDHTTAVISAKDPDGKYLFVNREFERRFQVAAGELVGRTQADVLPAALAAVSQERDEQVLRSATASTNLEELPAGDELQQYIVTRFPLLDPSGVPRGVCSISIDDTARRRSAEALRRSEERFERIVSNMPGMVSRFEFAPNGAMAFSYVSDGCREVFGVEPEAVLADATVITSLFGPEETKSIVDSMRASAISLEHWRWEGHATLPTGERRYLQGTCRPERLPDGTLVWDGLLLDRTREKRAERDSARARRDLHQLISSLRGYAFTVKAQPDGSVRGVYSSADGSEIFGGPMTSHGDSLAAAIAALVHPEDQPKYAAFWASTRAGQPGDLTCRIIGYDGVQRWVFIRLRPRPEDPTTLDGVCCDLTPLPGSPATS</sequence>
<dbReference type="NCBIfam" id="TIGR00229">
    <property type="entry name" value="sensory_box"/>
    <property type="match status" value="2"/>
</dbReference>
<dbReference type="CDD" id="cd00130">
    <property type="entry name" value="PAS"/>
    <property type="match status" value="2"/>
</dbReference>
<dbReference type="InterPro" id="IPR052155">
    <property type="entry name" value="Biofilm_reg_signaling"/>
</dbReference>
<dbReference type="Pfam" id="PF00989">
    <property type="entry name" value="PAS"/>
    <property type="match status" value="1"/>
</dbReference>
<dbReference type="Pfam" id="PF08448">
    <property type="entry name" value="PAS_4"/>
    <property type="match status" value="1"/>
</dbReference>
<dbReference type="GO" id="GO:0006355">
    <property type="term" value="P:regulation of DNA-templated transcription"/>
    <property type="evidence" value="ECO:0007669"/>
    <property type="project" value="InterPro"/>
</dbReference>
<accession>A0A3N1GU44</accession>
<feature type="domain" description="PAS" evidence="1">
    <location>
        <begin position="168"/>
        <end position="214"/>
    </location>
</feature>
<dbReference type="InterPro" id="IPR000014">
    <property type="entry name" value="PAS"/>
</dbReference>
<feature type="domain" description="PAS" evidence="1">
    <location>
        <begin position="47"/>
        <end position="112"/>
    </location>
</feature>
<dbReference type="PANTHER" id="PTHR44757">
    <property type="entry name" value="DIGUANYLATE CYCLASE DGCP"/>
    <property type="match status" value="1"/>
</dbReference>
<dbReference type="Proteomes" id="UP000271683">
    <property type="component" value="Unassembled WGS sequence"/>
</dbReference>
<dbReference type="EMBL" id="RJKL01000001">
    <property type="protein sequence ID" value="ROP33793.1"/>
    <property type="molecule type" value="Genomic_DNA"/>
</dbReference>
<dbReference type="PANTHER" id="PTHR44757:SF2">
    <property type="entry name" value="BIOFILM ARCHITECTURE MAINTENANCE PROTEIN MBAA"/>
    <property type="match status" value="1"/>
</dbReference>
<dbReference type="InterPro" id="IPR013656">
    <property type="entry name" value="PAS_4"/>
</dbReference>
<dbReference type="SMART" id="SM00091">
    <property type="entry name" value="PAS"/>
    <property type="match status" value="3"/>
</dbReference>
<proteinExistence type="predicted"/>